<dbReference type="EMBL" id="JACHHJ010000001">
    <property type="protein sequence ID" value="MBB6448683.1"/>
    <property type="molecule type" value="Genomic_DNA"/>
</dbReference>
<dbReference type="AlphaFoldDB" id="A0A841PWI4"/>
<keyword evidence="1" id="KW-1133">Transmembrane helix</keyword>
<protein>
    <submittedName>
        <fullName evidence="2">TRAP-type uncharacterized transport system fused permease subunit</fullName>
    </submittedName>
</protein>
<keyword evidence="3" id="KW-1185">Reference proteome</keyword>
<reference evidence="2 3" key="1">
    <citation type="submission" date="2020-08" db="EMBL/GenBank/DDBJ databases">
        <title>Genomic Encyclopedia of Type Strains, Phase IV (KMG-IV): sequencing the most valuable type-strain genomes for metagenomic binning, comparative biology and taxonomic classification.</title>
        <authorList>
            <person name="Goeker M."/>
        </authorList>
    </citation>
    <scope>NUCLEOTIDE SEQUENCE [LARGE SCALE GENOMIC DNA]</scope>
    <source>
        <strain evidence="2 3">DSM 21769</strain>
    </source>
</reference>
<gene>
    <name evidence="2" type="ORF">HNR44_000632</name>
</gene>
<dbReference type="Proteomes" id="UP000568839">
    <property type="component" value="Unassembled WGS sequence"/>
</dbReference>
<feature type="transmembrane region" description="Helical" evidence="1">
    <location>
        <begin position="33"/>
        <end position="51"/>
    </location>
</feature>
<evidence type="ECO:0000256" key="1">
    <source>
        <dbReference type="SAM" id="Phobius"/>
    </source>
</evidence>
<feature type="transmembrane region" description="Helical" evidence="1">
    <location>
        <begin position="7"/>
        <end position="27"/>
    </location>
</feature>
<keyword evidence="1" id="KW-0812">Transmembrane</keyword>
<organism evidence="2 3">
    <name type="scientific">Geomicrobium halophilum</name>
    <dbReference type="NCBI Taxonomy" id="549000"/>
    <lineage>
        <taxon>Bacteria</taxon>
        <taxon>Bacillati</taxon>
        <taxon>Bacillota</taxon>
        <taxon>Bacilli</taxon>
        <taxon>Bacillales</taxon>
        <taxon>Geomicrobium</taxon>
    </lineage>
</organism>
<proteinExistence type="predicted"/>
<comment type="caution">
    <text evidence="2">The sequence shown here is derived from an EMBL/GenBank/DDBJ whole genome shotgun (WGS) entry which is preliminary data.</text>
</comment>
<name>A0A841PWI4_9BACL</name>
<keyword evidence="1" id="KW-0472">Membrane</keyword>
<sequence length="53" mass="5809">MLSAGMLINIVHTTGVGMWAVDTILAISASTFIHMFWIFPFLVIFLGFIGLGH</sequence>
<evidence type="ECO:0000313" key="2">
    <source>
        <dbReference type="EMBL" id="MBB6448683.1"/>
    </source>
</evidence>
<evidence type="ECO:0000313" key="3">
    <source>
        <dbReference type="Proteomes" id="UP000568839"/>
    </source>
</evidence>
<accession>A0A841PWI4</accession>